<dbReference type="STRING" id="269621.A0A238F0C4"/>
<feature type="region of interest" description="Disordered" evidence="1">
    <location>
        <begin position="408"/>
        <end position="470"/>
    </location>
</feature>
<protein>
    <submittedName>
        <fullName evidence="2">BQ2448_5191 protein</fullName>
    </submittedName>
</protein>
<reference evidence="3" key="1">
    <citation type="submission" date="2016-09" db="EMBL/GenBank/DDBJ databases">
        <authorList>
            <person name="Jeantristanb JTB J.-T."/>
            <person name="Ricardo R."/>
        </authorList>
    </citation>
    <scope>NUCLEOTIDE SEQUENCE [LARGE SCALE GENOMIC DNA]</scope>
</reference>
<organism evidence="2 3">
    <name type="scientific">Microbotryum intermedium</name>
    <dbReference type="NCBI Taxonomy" id="269621"/>
    <lineage>
        <taxon>Eukaryota</taxon>
        <taxon>Fungi</taxon>
        <taxon>Dikarya</taxon>
        <taxon>Basidiomycota</taxon>
        <taxon>Pucciniomycotina</taxon>
        <taxon>Microbotryomycetes</taxon>
        <taxon>Microbotryales</taxon>
        <taxon>Microbotryaceae</taxon>
        <taxon>Microbotryum</taxon>
    </lineage>
</organism>
<dbReference type="AlphaFoldDB" id="A0A238F0C4"/>
<evidence type="ECO:0000313" key="2">
    <source>
        <dbReference type="EMBL" id="SCV67580.1"/>
    </source>
</evidence>
<dbReference type="OrthoDB" id="428177at2759"/>
<feature type="region of interest" description="Disordered" evidence="1">
    <location>
        <begin position="49"/>
        <end position="89"/>
    </location>
</feature>
<dbReference type="InterPro" id="IPR017853">
    <property type="entry name" value="GH"/>
</dbReference>
<sequence length="470" mass="49109">MIVAAQPSDNLVARAAADAKDINAFKRHVHGVRSHLGFQRHKRDLAPELAATPAIARRDNSTSASAGGPRDQSSSSNVKSNSTSSSSASNTLNGYWYGASSYYLYAIADADRIAILDTLQKNGFKVVRIFIGYVGANNKGSNNREVQDLEAKTVGTYDDTILTMIDQLMLEYTYAIQLNIVKAGSSGVQKVADASAYYTSSWATNALDNRITHILNHKNALMSNSTWASLDDVIYAFEAQNEPMGHMALSSPTWVCDRSATIKKLLPSGSSIQISSGGGITTQASLGGWATSCASIDILSVHDYGTNAQATANALKAAKTAYADKTVMMGEWGVAGGQKASTIAAFVSAFKAAGLPWMYWEIVKPGQGPADFEVWTNEGAWGALVGGPYSNDPVKATTAAAARTTSQAYAQATTTQRTQTQTSAASSPGGNNAQGKASSSARASGSTSAEAATKSASNKGSNKAAASSSS</sequence>
<proteinExistence type="predicted"/>
<accession>A0A238F0C4</accession>
<evidence type="ECO:0000313" key="3">
    <source>
        <dbReference type="Proteomes" id="UP000198372"/>
    </source>
</evidence>
<keyword evidence="3" id="KW-1185">Reference proteome</keyword>
<gene>
    <name evidence="2" type="ORF">BQ2448_5191</name>
</gene>
<evidence type="ECO:0000256" key="1">
    <source>
        <dbReference type="SAM" id="MobiDB-lite"/>
    </source>
</evidence>
<dbReference type="EMBL" id="FMSP01000002">
    <property type="protein sequence ID" value="SCV67580.1"/>
    <property type="molecule type" value="Genomic_DNA"/>
</dbReference>
<dbReference type="SUPFAM" id="SSF51445">
    <property type="entry name" value="(Trans)glycosidases"/>
    <property type="match status" value="1"/>
</dbReference>
<name>A0A238F0C4_9BASI</name>
<dbReference type="Proteomes" id="UP000198372">
    <property type="component" value="Unassembled WGS sequence"/>
</dbReference>
<feature type="compositionally biased region" description="Low complexity" evidence="1">
    <location>
        <begin position="73"/>
        <end position="89"/>
    </location>
</feature>
<dbReference type="Gene3D" id="3.20.20.80">
    <property type="entry name" value="Glycosidases"/>
    <property type="match status" value="1"/>
</dbReference>